<organism evidence="1 2">
    <name type="scientific">Glutamicibacter arilaitensis (strain DSM 16368 / CIP 108037 / IAM 15318 / JCM 13566 / NCIMB 14258 / Re117)</name>
    <name type="common">Arthrobacter arilaitensis</name>
    <dbReference type="NCBI Taxonomy" id="861360"/>
    <lineage>
        <taxon>Bacteria</taxon>
        <taxon>Bacillati</taxon>
        <taxon>Actinomycetota</taxon>
        <taxon>Actinomycetes</taxon>
        <taxon>Micrococcales</taxon>
        <taxon>Micrococcaceae</taxon>
        <taxon>Glutamicibacter</taxon>
    </lineage>
</organism>
<dbReference type="Proteomes" id="UP000006878">
    <property type="component" value="Chromosome"/>
</dbReference>
<sequence length="161" mass="17613">MVLETLVGAQDAQRILAAKAPGMKVVSAKLRHHPFAGFIFDVPQLAGQTGQAHALVDYYSGKAFVSDPWQVQEGASAQALDQVADPRWNTIDFDTARKRAAALLSTAALRRARLAWRGGIKEQRSVAKVWKPNWVIEAKLEGTSYRVMVDGLNGGYFFIGS</sequence>
<proteinExistence type="predicted"/>
<dbReference type="EMBL" id="FQ311875">
    <property type="protein sequence ID" value="CBT77416.1"/>
    <property type="molecule type" value="Genomic_DNA"/>
</dbReference>
<accession>A0ABM9Q148</accession>
<gene>
    <name evidence="1" type="ordered locus">AARI_32150</name>
</gene>
<evidence type="ECO:0000313" key="2">
    <source>
        <dbReference type="Proteomes" id="UP000006878"/>
    </source>
</evidence>
<reference evidence="2" key="2">
    <citation type="submission" date="2010-07" db="EMBL/GenBank/DDBJ databases">
        <title>Complete genome sequence of Arthrobacter arilaitensis (strain DSM 16368 / CIP 108037 / JCM 13566 / Re117).</title>
        <authorList>
            <person name="Genoscope."/>
        </authorList>
    </citation>
    <scope>NUCLEOTIDE SEQUENCE [LARGE SCALE GENOMIC DNA]</scope>
    <source>
        <strain evidence="2">DSM 16368 / CIP 108037 / IAM 15318 / JCM 13566 / Re117</strain>
    </source>
</reference>
<evidence type="ECO:0000313" key="1">
    <source>
        <dbReference type="EMBL" id="CBT77416.1"/>
    </source>
</evidence>
<evidence type="ECO:0008006" key="3">
    <source>
        <dbReference type="Google" id="ProtNLM"/>
    </source>
</evidence>
<protein>
    <recommendedName>
        <fullName evidence="3">PepSY domain-containing protein</fullName>
    </recommendedName>
</protein>
<keyword evidence="2" id="KW-1185">Reference proteome</keyword>
<reference evidence="2" key="1">
    <citation type="journal article" date="2010" name="PLoS ONE">
        <title>The Arthrobacter arilaitensis Re117 genome sequence reveals its genetic adaptation to the surface of cheese.</title>
        <authorList>
            <person name="Monnet C."/>
            <person name="Loux V."/>
            <person name="Gibrat J.F."/>
            <person name="Spinnler E."/>
            <person name="Barbe V."/>
            <person name="Vacherie B."/>
            <person name="Gavory F."/>
            <person name="Gourbeyre E."/>
            <person name="Siguier P."/>
            <person name="Chandler M."/>
            <person name="Elleuch R."/>
            <person name="Irlinger F."/>
            <person name="Vallaeys T."/>
        </authorList>
    </citation>
    <scope>NUCLEOTIDE SEQUENCE</scope>
    <source>
        <strain evidence="2">DSM 16368 / CIP 108037 / IAM 15318 / JCM 13566 / Re117</strain>
    </source>
</reference>
<name>A0ABM9Q148_GLUAR</name>